<feature type="transmembrane region" description="Helical" evidence="2">
    <location>
        <begin position="952"/>
        <end position="970"/>
    </location>
</feature>
<evidence type="ECO:0000256" key="2">
    <source>
        <dbReference type="SAM" id="Phobius"/>
    </source>
</evidence>
<feature type="region of interest" description="Disordered" evidence="1">
    <location>
        <begin position="157"/>
        <end position="184"/>
    </location>
</feature>
<feature type="compositionally biased region" description="Basic and acidic residues" evidence="1">
    <location>
        <begin position="247"/>
        <end position="256"/>
    </location>
</feature>
<feature type="compositionally biased region" description="Low complexity" evidence="1">
    <location>
        <begin position="291"/>
        <end position="305"/>
    </location>
</feature>
<dbReference type="EMBL" id="CAMXCT010003112">
    <property type="protein sequence ID" value="CAI4002472.1"/>
    <property type="molecule type" value="Genomic_DNA"/>
</dbReference>
<reference evidence="4 5" key="2">
    <citation type="submission" date="2024-05" db="EMBL/GenBank/DDBJ databases">
        <authorList>
            <person name="Chen Y."/>
            <person name="Shah S."/>
            <person name="Dougan E. K."/>
            <person name="Thang M."/>
            <person name="Chan C."/>
        </authorList>
    </citation>
    <scope>NUCLEOTIDE SEQUENCE [LARGE SCALE GENOMIC DNA]</scope>
</reference>
<sequence>MANSGMDVATSSSVGPDPVAGSAEVEASESDFDIDIDAEDLIPGYEAMRKGMEDPVAGSQSGAVTVASLKATKSMLGFEDGSSSGSSSEGEAAVAETVAAPLGLLAVPWKCRNVAAPPTSTAAPLPPPASAAEPLPEAVAAAASNSGKARAILVPPNEEAPLPAPSVAPSSCHSEDAADSAAAQPRHPLDQILMEAPSSHSEAAAAPRHRLDQILMEVNDPTPASEADLFTSVAPAVDAEELQPEVEAKVSGRPREVAQPAAAAALEGITPTSEAEFGPVEETKETKETKAAAPSAASTVAASNESSRESGERRLATVAAVAAAEKTATPAAASSASREEWDDIARQNEISPQNDPVESDSSDLEKEWEEIALKTEELAKNAREAQGVAAAKQDLLSTPISYKEVTQWLLMLEINKEALQEFREFFQQNVWFRLVEDDSALPCGCFKRSRPRSDVPGLDKKLWAERDLVLFLKVTHFDFNDTVHHRSWAPGFFKDLPGGLPKSVWPLAEVPILHCGVEVDHPGWCVTYWDLAFLRQEVREALESGQIQLEDDQDEEVYGPSIYSEQYIKPVTLQAGKVSWALMQHPDGLDCDLFISHAWQEGVFEFLSKVTYSWPWGLRTAWCCMLANPQNLNISSFLKSPTSSPFAVALRASKVMLVVPNRHQSVYTRLWCAYEAYLAQEEGKTILIAHSSHFPEILAALPLMATAAVLGVALGFASAFLRVGGPYGGSVLAILLVAVSLVVQDENCRRMMHLLGQMLCWVQMIHMAGWVVKNEEGVSLEVNYALHVCYWLNISLAFCFMEVDRIQATSTVLEAKELQQGYQGSIEHATCSQETDATSIRREIADQVPCVDHAIHVLLTAGMSTPALRDIARTVRIEHAAFSEITAAVFLLGPVAFAGFAANLLQGVNAGEPAYRGTLVGISVLSRLILLLSLCRSHWDEQRYILKIMSKFLAVLFWVYLCIMLLAIFLRKFSVGAAARTWLLIGDICSVPTVFFAFLGIRGLASLPLGLTVLQIFFSRGNNVLDALRVCVRREPDVESESAAADSDDSGS</sequence>
<proteinExistence type="predicted"/>
<evidence type="ECO:0000313" key="5">
    <source>
        <dbReference type="Proteomes" id="UP001152797"/>
    </source>
</evidence>
<feature type="compositionally biased region" description="Basic and acidic residues" evidence="1">
    <location>
        <begin position="306"/>
        <end position="315"/>
    </location>
</feature>
<reference evidence="3" key="1">
    <citation type="submission" date="2022-10" db="EMBL/GenBank/DDBJ databases">
        <authorList>
            <person name="Chen Y."/>
            <person name="Dougan E. K."/>
            <person name="Chan C."/>
            <person name="Rhodes N."/>
            <person name="Thang M."/>
        </authorList>
    </citation>
    <scope>NUCLEOTIDE SEQUENCE</scope>
</reference>
<feature type="transmembrane region" description="Helical" evidence="2">
    <location>
        <begin position="727"/>
        <end position="743"/>
    </location>
</feature>
<feature type="region of interest" description="Disordered" evidence="1">
    <location>
        <begin position="247"/>
        <end position="318"/>
    </location>
</feature>
<keyword evidence="2" id="KW-0472">Membrane</keyword>
<feature type="compositionally biased region" description="Acidic residues" evidence="1">
    <location>
        <begin position="26"/>
        <end position="36"/>
    </location>
</feature>
<feature type="region of interest" description="Disordered" evidence="1">
    <location>
        <begin position="1"/>
        <end position="36"/>
    </location>
</feature>
<dbReference type="AlphaFoldDB" id="A0A9P1G9T8"/>
<keyword evidence="2" id="KW-0812">Transmembrane</keyword>
<protein>
    <submittedName>
        <fullName evidence="3">Uncharacterized protein</fullName>
    </submittedName>
</protein>
<organism evidence="3">
    <name type="scientific">Cladocopium goreaui</name>
    <dbReference type="NCBI Taxonomy" id="2562237"/>
    <lineage>
        <taxon>Eukaryota</taxon>
        <taxon>Sar</taxon>
        <taxon>Alveolata</taxon>
        <taxon>Dinophyceae</taxon>
        <taxon>Suessiales</taxon>
        <taxon>Symbiodiniaceae</taxon>
        <taxon>Cladocopium</taxon>
    </lineage>
</organism>
<feature type="compositionally biased region" description="Polar residues" evidence="1">
    <location>
        <begin position="1"/>
        <end position="14"/>
    </location>
</feature>
<name>A0A9P1G9T8_9DINO</name>
<dbReference type="OrthoDB" id="410295at2759"/>
<keyword evidence="2" id="KW-1133">Transmembrane helix</keyword>
<feature type="transmembrane region" description="Helical" evidence="2">
    <location>
        <begin position="881"/>
        <end position="902"/>
    </location>
</feature>
<feature type="transmembrane region" description="Helical" evidence="2">
    <location>
        <begin position="914"/>
        <end position="932"/>
    </location>
</feature>
<dbReference type="Proteomes" id="UP001152797">
    <property type="component" value="Unassembled WGS sequence"/>
</dbReference>
<accession>A0A9P1G9T8</accession>
<evidence type="ECO:0000313" key="3">
    <source>
        <dbReference type="EMBL" id="CAI4002472.1"/>
    </source>
</evidence>
<evidence type="ECO:0000256" key="1">
    <source>
        <dbReference type="SAM" id="MobiDB-lite"/>
    </source>
</evidence>
<dbReference type="EMBL" id="CAMXCT030003112">
    <property type="protein sequence ID" value="CAL4789784.1"/>
    <property type="molecule type" value="Genomic_DNA"/>
</dbReference>
<gene>
    <name evidence="3" type="ORF">C1SCF055_LOCUS28422</name>
</gene>
<evidence type="ECO:0000313" key="4">
    <source>
        <dbReference type="EMBL" id="CAL4789784.1"/>
    </source>
</evidence>
<comment type="caution">
    <text evidence="3">The sequence shown here is derived from an EMBL/GenBank/DDBJ whole genome shotgun (WGS) entry which is preliminary data.</text>
</comment>
<keyword evidence="5" id="KW-1185">Reference proteome</keyword>
<dbReference type="EMBL" id="CAMXCT020003112">
    <property type="protein sequence ID" value="CAL1155847.1"/>
    <property type="molecule type" value="Genomic_DNA"/>
</dbReference>
<feature type="compositionally biased region" description="Basic and acidic residues" evidence="1">
    <location>
        <begin position="281"/>
        <end position="290"/>
    </location>
</feature>